<feature type="region of interest" description="Disordered" evidence="3">
    <location>
        <begin position="1"/>
        <end position="21"/>
    </location>
</feature>
<dbReference type="GeneID" id="20090725"/>
<dbReference type="Pfam" id="PF00982">
    <property type="entry name" value="Glyco_transf_20"/>
    <property type="match status" value="2"/>
</dbReference>
<dbReference type="eggNOG" id="KOG1050">
    <property type="taxonomic scope" value="Eukaryota"/>
</dbReference>
<comment type="similarity">
    <text evidence="2">In the C-terminal section; belongs to the trehalose phosphatase family.</text>
</comment>
<dbReference type="PANTHER" id="PTHR10788">
    <property type="entry name" value="TREHALOSE-6-PHOSPHATE SYNTHASE"/>
    <property type="match status" value="1"/>
</dbReference>
<dbReference type="CDD" id="cd03788">
    <property type="entry name" value="GT20_TPS"/>
    <property type="match status" value="1"/>
</dbReference>
<dbReference type="STRING" id="157072.A0A024TCS1"/>
<dbReference type="SUPFAM" id="SSF53756">
    <property type="entry name" value="UDP-Glycosyltransferase/glycogen phosphorylase"/>
    <property type="match status" value="1"/>
</dbReference>
<evidence type="ECO:0000256" key="2">
    <source>
        <dbReference type="ARBA" id="ARBA00006330"/>
    </source>
</evidence>
<dbReference type="GO" id="GO:0005992">
    <property type="term" value="P:trehalose biosynthetic process"/>
    <property type="evidence" value="ECO:0007669"/>
    <property type="project" value="InterPro"/>
</dbReference>
<dbReference type="PANTHER" id="PTHR10788:SF94">
    <property type="entry name" value="ALPHA,ALPHA-TREHALOSE-PHOSPHATE SYNTHASE [UDP-FORMING] 5"/>
    <property type="match status" value="1"/>
</dbReference>
<dbReference type="Gene3D" id="3.40.50.1000">
    <property type="entry name" value="HAD superfamily/HAD-like"/>
    <property type="match status" value="1"/>
</dbReference>
<dbReference type="AlphaFoldDB" id="A0A024TCS1"/>
<dbReference type="VEuPathDB" id="FungiDB:H310_13675"/>
<dbReference type="RefSeq" id="XP_008879485.1">
    <property type="nucleotide sequence ID" value="XM_008881263.1"/>
</dbReference>
<evidence type="ECO:0000256" key="1">
    <source>
        <dbReference type="ARBA" id="ARBA00005409"/>
    </source>
</evidence>
<dbReference type="Gene3D" id="3.40.50.2000">
    <property type="entry name" value="Glycogen Phosphorylase B"/>
    <property type="match status" value="2"/>
</dbReference>
<dbReference type="SUPFAM" id="SSF56784">
    <property type="entry name" value="HAD-like"/>
    <property type="match status" value="1"/>
</dbReference>
<reference evidence="4" key="1">
    <citation type="submission" date="2013-12" db="EMBL/GenBank/DDBJ databases">
        <title>The Genome Sequence of Aphanomyces invadans NJM9701.</title>
        <authorList>
            <consortium name="The Broad Institute Genomics Platform"/>
            <person name="Russ C."/>
            <person name="Tyler B."/>
            <person name="van West P."/>
            <person name="Dieguez-Uribeondo J."/>
            <person name="Young S.K."/>
            <person name="Zeng Q."/>
            <person name="Gargeya S."/>
            <person name="Fitzgerald M."/>
            <person name="Abouelleil A."/>
            <person name="Alvarado L."/>
            <person name="Chapman S.B."/>
            <person name="Gainer-Dewar J."/>
            <person name="Goldberg J."/>
            <person name="Griggs A."/>
            <person name="Gujja S."/>
            <person name="Hansen M."/>
            <person name="Howarth C."/>
            <person name="Imamovic A."/>
            <person name="Ireland A."/>
            <person name="Larimer J."/>
            <person name="McCowan C."/>
            <person name="Murphy C."/>
            <person name="Pearson M."/>
            <person name="Poon T.W."/>
            <person name="Priest M."/>
            <person name="Roberts A."/>
            <person name="Saif S."/>
            <person name="Shea T."/>
            <person name="Sykes S."/>
            <person name="Wortman J."/>
            <person name="Nusbaum C."/>
            <person name="Birren B."/>
        </authorList>
    </citation>
    <scope>NUCLEOTIDE SEQUENCE [LARGE SCALE GENOMIC DNA]</scope>
    <source>
        <strain evidence="4">NJM9701</strain>
    </source>
</reference>
<dbReference type="InterPro" id="IPR001830">
    <property type="entry name" value="Glyco_trans_20"/>
</dbReference>
<accession>A0A024TCS1</accession>
<proteinExistence type="inferred from homology"/>
<evidence type="ECO:0000313" key="4">
    <source>
        <dbReference type="EMBL" id="ETV91848.1"/>
    </source>
</evidence>
<sequence length="1044" mass="116684">MPPPPRPMSTPPQSPRNSSPRETTVVVCINVLPLVFSRASLTESCPWHVEWSTSSYGLFLRNIVSKQGYKPMFIGCPEVYIPKSDEQSVRMLLLHSFNCIPVFLDTTVAHRHFQGFCKGVLWPIFHNVVDVYNSAELKLDDFTEMSPSTPVQVQPAPPDPGVWLPPASWNPASQDKCWSEYCHVNRLFAKKVIENWQPGSVIWIHDYPLLVLASYLLRKLRGGGALALFMHVPFPSSEIFRTLTVRTELLRAMLCANHIGFLVFEHARHFLTACKRLLGLDYRTSHTGMLAVEYNGRLVLITCSHCGTELNHMRDLLGKLDSDARAVALQSSFAPLLTEGDPRRKKYILASVDRLEGLCGVPLKLRAFDRFLSMYPMRRKDTVLVQFGISLDCRPNDYHRTQQYVEKFVAEINRRWGAPSNPVVIYEERVHMQAQERMVLWRLGHVFLDTCVRGGLSMLPFEFLAAHHQHPDDDPGVVVVSEFACYSRILNGALLVNPWKADDVVAALVKAVEMPPYEMHSRFALNFKFLLDNPVSDWGGRMLADIEKAGMPALPSSPNADGTGDMVEVGFGFDYRVVQFSPGFAALCVDDTVRAYAIASRRLLVFDYGGTLSWTQCVMDDGAPMYLYHDGPAGRAVVDPEARLASVRKRDGQVRTPVSIETKASLELLCHDPCNVVVVWSNGRRVELEHEFGSIAGLHLISDSGYFLRKADSLAWESLYADSADDFAWKHQVTNVVKTYVSRTNGSFVIENDTSVTFDYHSSDPEYGEMQAAELYEQLSHVLKKDKVAIARGKGFVEVHRFGVNKAIAISMVLSFCKDKVDLVPDFILCIGDDESDEPAFKSTCGGDETMRMVANVSRRVGGVAIRAFAEAEKLPHVLTCTVGKKPSTAQCYVDSVSEVLSLIDALSVVRTKRLARRNSSPTSAARHQETVAEQMQQSFQRRFLNAGKIISPVFVRNLSKEFSKVISTTNLEEFCVDRFNPAMLTSPRGAGRTVDDDATELEAAPPAYWLDRTFTAAQVLQAAAIGGALGWGLRHHLRRFFAA</sequence>
<gene>
    <name evidence="4" type="ORF">H310_13675</name>
</gene>
<dbReference type="GO" id="GO:0004805">
    <property type="term" value="F:trehalose-phosphatase activity"/>
    <property type="evidence" value="ECO:0007669"/>
    <property type="project" value="TreeGrafter"/>
</dbReference>
<dbReference type="InterPro" id="IPR023214">
    <property type="entry name" value="HAD_sf"/>
</dbReference>
<dbReference type="InterPro" id="IPR003337">
    <property type="entry name" value="Trehalose_PPase"/>
</dbReference>
<feature type="compositionally biased region" description="Pro residues" evidence="3">
    <location>
        <begin position="1"/>
        <end position="14"/>
    </location>
</feature>
<dbReference type="Pfam" id="PF02358">
    <property type="entry name" value="Trehalose_PPase"/>
    <property type="match status" value="1"/>
</dbReference>
<dbReference type="InterPro" id="IPR036412">
    <property type="entry name" value="HAD-like_sf"/>
</dbReference>
<protein>
    <submittedName>
        <fullName evidence="4">Trehalose-phosphatase</fullName>
    </submittedName>
</protein>
<name>A0A024TCS1_9STRA</name>
<organism evidence="4">
    <name type="scientific">Aphanomyces invadans</name>
    <dbReference type="NCBI Taxonomy" id="157072"/>
    <lineage>
        <taxon>Eukaryota</taxon>
        <taxon>Sar</taxon>
        <taxon>Stramenopiles</taxon>
        <taxon>Oomycota</taxon>
        <taxon>Saprolegniomycetes</taxon>
        <taxon>Saprolegniales</taxon>
        <taxon>Verrucalvaceae</taxon>
        <taxon>Aphanomyces</taxon>
    </lineage>
</organism>
<dbReference type="EMBL" id="KI914006">
    <property type="protein sequence ID" value="ETV91848.1"/>
    <property type="molecule type" value="Genomic_DNA"/>
</dbReference>
<evidence type="ECO:0000256" key="3">
    <source>
        <dbReference type="SAM" id="MobiDB-lite"/>
    </source>
</evidence>
<dbReference type="GO" id="GO:0005829">
    <property type="term" value="C:cytosol"/>
    <property type="evidence" value="ECO:0007669"/>
    <property type="project" value="TreeGrafter"/>
</dbReference>
<comment type="similarity">
    <text evidence="1">In the N-terminal section; belongs to the glycosyltransferase 20 family.</text>
</comment>
<dbReference type="FunFam" id="3.40.50.1000:FF:000052">
    <property type="entry name" value="Alpha,alpha-trehalose-phosphate synthase [UDP-forming] 6"/>
    <property type="match status" value="1"/>
</dbReference>
<dbReference type="OrthoDB" id="755951at2759"/>